<evidence type="ECO:0000313" key="2">
    <source>
        <dbReference type="Proteomes" id="UP000324015"/>
    </source>
</evidence>
<accession>A0A5P2CV35</accession>
<reference evidence="1 2" key="1">
    <citation type="submission" date="2018-05" db="EMBL/GenBank/DDBJ databases">
        <title>Streptomyces venezuelae.</title>
        <authorList>
            <person name="Kim W."/>
            <person name="Lee N."/>
            <person name="Cho B.-K."/>
        </authorList>
    </citation>
    <scope>NUCLEOTIDE SEQUENCE [LARGE SCALE GENOMIC DNA]</scope>
    <source>
        <strain evidence="1 2">ATCC 14585</strain>
    </source>
</reference>
<proteinExistence type="predicted"/>
<name>A0A5P2CV35_STRVZ</name>
<dbReference type="Proteomes" id="UP000324015">
    <property type="component" value="Chromosome"/>
</dbReference>
<gene>
    <name evidence="1" type="ORF">DEJ49_30335</name>
</gene>
<dbReference type="RefSeq" id="WP_150187049.1">
    <property type="nucleotide sequence ID" value="NZ_CP029191.1"/>
</dbReference>
<protein>
    <submittedName>
        <fullName evidence="1">Uncharacterized protein</fullName>
    </submittedName>
</protein>
<dbReference type="EMBL" id="CP029191">
    <property type="protein sequence ID" value="QES44719.1"/>
    <property type="molecule type" value="Genomic_DNA"/>
</dbReference>
<sequence>MKRTNLTPTEQVLEQVRSAKAQQALARWLERQTATVTPAGWTGEGFTEAQVLGVYLQDYLDHPSGVIIKIVEKGNRDKEFKAHKQAYKDSSRDSPRFAEEHLAELLDDMIQLDNGGSIIFQRVVGGGFDETQQLDKALIESLDPVAACRHIASSLLDEWNTHSEHSGSLPQDIGVVFDELLGQRIAPGGTIAAWASRHEGLLVEPRTWLSHGGQRLINPFALGARASLGSQLPKMIIMRGKTHGDLHPGNVLVSTATGGLSYFLVDLARYSASGPLSWDPVYLTLTTVAKFLPDLDFRSREALQHWVLDPAGRPDPAWPRPLRATGAGVHHATVEWAQGRGILPLWKQQRLLCLTAVALLLTGRDRLLTPESRTWFFWLAARAATQLVGEDADFTREDPLMLPESLIVGNVVSLDDRRAPDSVRPSSADHVADEAEPWNELLAELRVVQLDAPDPVTLAAHTEALRLRLVHTLRSDGVYRSTSIKLLAELAATLDEALRPGATSTDVRAACQHATLLRTWILGKLS</sequence>
<evidence type="ECO:0000313" key="1">
    <source>
        <dbReference type="EMBL" id="QES44719.1"/>
    </source>
</evidence>
<dbReference type="AlphaFoldDB" id="A0A5P2CV35"/>
<organism evidence="1 2">
    <name type="scientific">Streptomyces venezuelae</name>
    <dbReference type="NCBI Taxonomy" id="54571"/>
    <lineage>
        <taxon>Bacteria</taxon>
        <taxon>Bacillati</taxon>
        <taxon>Actinomycetota</taxon>
        <taxon>Actinomycetes</taxon>
        <taxon>Kitasatosporales</taxon>
        <taxon>Streptomycetaceae</taxon>
        <taxon>Streptomyces</taxon>
    </lineage>
</organism>